<dbReference type="PROSITE" id="PS00214">
    <property type="entry name" value="FABP"/>
    <property type="match status" value="1"/>
</dbReference>
<reference evidence="6" key="1">
    <citation type="submission" date="2010-08" db="EMBL/GenBank/DDBJ databases">
        <authorList>
            <consortium name="Caenorhabditis japonica Sequencing Consortium"/>
            <person name="Wilson R.K."/>
        </authorList>
    </citation>
    <scope>NUCLEOTIDE SEQUENCE [LARGE SCALE GENOMIC DNA]</scope>
    <source>
        <strain evidence="6">DF5081</strain>
    </source>
</reference>
<dbReference type="Gene3D" id="2.40.128.20">
    <property type="match status" value="1"/>
</dbReference>
<dbReference type="InterPro" id="IPR012674">
    <property type="entry name" value="Calycin"/>
</dbReference>
<accession>A0A8R1DGF6</accession>
<organism evidence="5 6">
    <name type="scientific">Caenorhabditis japonica</name>
    <dbReference type="NCBI Taxonomy" id="281687"/>
    <lineage>
        <taxon>Eukaryota</taxon>
        <taxon>Metazoa</taxon>
        <taxon>Ecdysozoa</taxon>
        <taxon>Nematoda</taxon>
        <taxon>Chromadorea</taxon>
        <taxon>Rhabditida</taxon>
        <taxon>Rhabditina</taxon>
        <taxon>Rhabditomorpha</taxon>
        <taxon>Rhabditoidea</taxon>
        <taxon>Rhabditidae</taxon>
        <taxon>Peloderinae</taxon>
        <taxon>Caenorhabditis</taxon>
    </lineage>
</organism>
<evidence type="ECO:0000256" key="2">
    <source>
        <dbReference type="ARBA" id="ARBA00023121"/>
    </source>
</evidence>
<dbReference type="InterPro" id="IPR000463">
    <property type="entry name" value="Fatty_acid-bd"/>
</dbReference>
<dbReference type="PRINTS" id="PR00178">
    <property type="entry name" value="FATTYACIDBP"/>
</dbReference>
<sequence length="134" mass="15156">MSAEQFVGRWKLVHSENFEEYMKEVGVGMLARIAAANVKPTLEIKVNGDSWNVNQLSTFKNTTLNFTLGVEFDEVTPDGRAFKSTITFENGKVVHVQKKDGKVETTITRWLEGEKLITTLQAGSVTSRREYVRE</sequence>
<dbReference type="Pfam" id="PF00061">
    <property type="entry name" value="Lipocalin"/>
    <property type="match status" value="1"/>
</dbReference>
<keyword evidence="6" id="KW-1185">Reference proteome</keyword>
<evidence type="ECO:0000259" key="4">
    <source>
        <dbReference type="PROSITE" id="PS00214"/>
    </source>
</evidence>
<keyword evidence="3" id="KW-0813">Transport</keyword>
<name>A0A8R1DGF6_CAEJA</name>
<dbReference type="AlphaFoldDB" id="A0A8R1DGF6"/>
<evidence type="ECO:0000313" key="5">
    <source>
        <dbReference type="EnsemblMetazoa" id="CJA02088.1"/>
    </source>
</evidence>
<feature type="domain" description="Cytosolic fatty-acid binding proteins" evidence="4">
    <location>
        <begin position="8"/>
        <end position="25"/>
    </location>
</feature>
<dbReference type="OMA" id="PAPHKAC"/>
<dbReference type="Proteomes" id="UP000005237">
    <property type="component" value="Unassembled WGS sequence"/>
</dbReference>
<evidence type="ECO:0000256" key="1">
    <source>
        <dbReference type="ARBA" id="ARBA00008390"/>
    </source>
</evidence>
<dbReference type="PANTHER" id="PTHR11955">
    <property type="entry name" value="FATTY ACID BINDING PROTEIN"/>
    <property type="match status" value="1"/>
</dbReference>
<dbReference type="GO" id="GO:0005504">
    <property type="term" value="F:fatty acid binding"/>
    <property type="evidence" value="ECO:0007669"/>
    <property type="project" value="UniProtKB-ARBA"/>
</dbReference>
<proteinExistence type="inferred from homology"/>
<reference evidence="5" key="2">
    <citation type="submission" date="2022-06" db="UniProtKB">
        <authorList>
            <consortium name="EnsemblMetazoa"/>
        </authorList>
    </citation>
    <scope>IDENTIFICATION</scope>
    <source>
        <strain evidence="5">DF5081</strain>
    </source>
</reference>
<keyword evidence="2" id="KW-0446">Lipid-binding</keyword>
<dbReference type="EnsemblMetazoa" id="CJA02088.1">
    <property type="protein sequence ID" value="CJA02088.1"/>
    <property type="gene ID" value="WBGene00121293"/>
</dbReference>
<dbReference type="InterPro" id="IPR000566">
    <property type="entry name" value="Lipocln_cytosolic_FA-bd_dom"/>
</dbReference>
<dbReference type="FunFam" id="2.40.128.20:FF:000001">
    <property type="entry name" value="Fatty acid-binding protein, adipocyte"/>
    <property type="match status" value="1"/>
</dbReference>
<evidence type="ECO:0000256" key="3">
    <source>
        <dbReference type="RuleBase" id="RU003696"/>
    </source>
</evidence>
<dbReference type="CDD" id="cd00742">
    <property type="entry name" value="FABP"/>
    <property type="match status" value="1"/>
</dbReference>
<dbReference type="SUPFAM" id="SSF50814">
    <property type="entry name" value="Lipocalins"/>
    <property type="match status" value="1"/>
</dbReference>
<dbReference type="InterPro" id="IPR031259">
    <property type="entry name" value="ILBP"/>
</dbReference>
<protein>
    <submittedName>
        <fullName evidence="5">FABP domain-containing protein</fullName>
    </submittedName>
</protein>
<evidence type="ECO:0000313" key="6">
    <source>
        <dbReference type="Proteomes" id="UP000005237"/>
    </source>
</evidence>
<comment type="similarity">
    <text evidence="1 3">Belongs to the calycin superfamily. Fatty-acid binding protein (FABP) family.</text>
</comment>